<evidence type="ECO:0000256" key="3">
    <source>
        <dbReference type="RuleBase" id="RU000682"/>
    </source>
</evidence>
<evidence type="ECO:0000313" key="7">
    <source>
        <dbReference type="Proteomes" id="UP001141806"/>
    </source>
</evidence>
<feature type="compositionally biased region" description="Basic and acidic residues" evidence="4">
    <location>
        <begin position="477"/>
        <end position="489"/>
    </location>
</feature>
<feature type="region of interest" description="Disordered" evidence="4">
    <location>
        <begin position="323"/>
        <end position="360"/>
    </location>
</feature>
<dbReference type="Pfam" id="PF00046">
    <property type="entry name" value="Homeodomain"/>
    <property type="match status" value="1"/>
</dbReference>
<reference evidence="6" key="1">
    <citation type="journal article" date="2023" name="Plant J.">
        <title>The genome of the king protea, Protea cynaroides.</title>
        <authorList>
            <person name="Chang J."/>
            <person name="Duong T.A."/>
            <person name="Schoeman C."/>
            <person name="Ma X."/>
            <person name="Roodt D."/>
            <person name="Barker N."/>
            <person name="Li Z."/>
            <person name="Van de Peer Y."/>
            <person name="Mizrachi E."/>
        </authorList>
    </citation>
    <scope>NUCLEOTIDE SEQUENCE</scope>
    <source>
        <tissue evidence="6">Young leaves</tissue>
    </source>
</reference>
<feature type="domain" description="Homeobox" evidence="5">
    <location>
        <begin position="16"/>
        <end position="76"/>
    </location>
</feature>
<dbReference type="SMART" id="SM00389">
    <property type="entry name" value="HOX"/>
    <property type="match status" value="1"/>
</dbReference>
<dbReference type="GO" id="GO:0005634">
    <property type="term" value="C:nucleus"/>
    <property type="evidence" value="ECO:0007669"/>
    <property type="project" value="UniProtKB-SubCell"/>
</dbReference>
<evidence type="ECO:0000313" key="6">
    <source>
        <dbReference type="EMBL" id="KAJ4970480.1"/>
    </source>
</evidence>
<dbReference type="Proteomes" id="UP001141806">
    <property type="component" value="Unassembled WGS sequence"/>
</dbReference>
<organism evidence="6 7">
    <name type="scientific">Protea cynaroides</name>
    <dbReference type="NCBI Taxonomy" id="273540"/>
    <lineage>
        <taxon>Eukaryota</taxon>
        <taxon>Viridiplantae</taxon>
        <taxon>Streptophyta</taxon>
        <taxon>Embryophyta</taxon>
        <taxon>Tracheophyta</taxon>
        <taxon>Spermatophyta</taxon>
        <taxon>Magnoliopsida</taxon>
        <taxon>Proteales</taxon>
        <taxon>Proteaceae</taxon>
        <taxon>Protea</taxon>
    </lineage>
</organism>
<feature type="region of interest" description="Disordered" evidence="4">
    <location>
        <begin position="1"/>
        <end position="27"/>
    </location>
</feature>
<proteinExistence type="predicted"/>
<dbReference type="AlphaFoldDB" id="A0A9Q0QSK2"/>
<feature type="DNA-binding region" description="Homeobox" evidence="2">
    <location>
        <begin position="18"/>
        <end position="77"/>
    </location>
</feature>
<dbReference type="PROSITE" id="PS50071">
    <property type="entry name" value="HOMEOBOX_2"/>
    <property type="match status" value="1"/>
</dbReference>
<feature type="region of interest" description="Disordered" evidence="4">
    <location>
        <begin position="477"/>
        <end position="529"/>
    </location>
</feature>
<dbReference type="GO" id="GO:0003677">
    <property type="term" value="F:DNA binding"/>
    <property type="evidence" value="ECO:0007669"/>
    <property type="project" value="UniProtKB-UniRule"/>
</dbReference>
<sequence length="529" mass="60214">MGESCDTHSEDEKITPEKNKKRRLKTPAQVEALEKFYNEHKYPSESMKSQLADEIGLSEKQISGWFCHRRLKDKKLREEACANGRQDLSSGVIQEHGSGVRQDSCSSNKQGDYMHFDPREVESRRLHGQDYLLTDLTYKNRSQYMHGGRYGTVDNTSSGSSSASQDRLLPLGGDPYDMEPSRYRSRNNNYMLKDARGVQNRGHMMASRYLNLQDEVEHAAITAVKRQLGRQYLEDGPPLGVEFQPLPPGAFELPVNEPVHEPHYVGDPIQQDSHSIPRISNSHGLGMRYDRYNSKMHAQGPSPEGSQLRRSVDEIPSFPLKQKSSVTNYSNRPPDWNSALDFDVDSPRETSGFKSRRNHGIRSKHGVEGISSDFATDQRLRLYSGKVITSESSYPQLHNYDNASPHMFQRREYIESKPSNLELLRNESLDNEDRGKFRRMAKCPEERAYGERRLSNEYGSQAQLKLQLKNEMRMASRVRGDEFLPRDNVSKTPSPQALGPWTNQIRGSAVETPTSFSEDETEETSSSTG</sequence>
<dbReference type="EMBL" id="JAMYWD010000005">
    <property type="protein sequence ID" value="KAJ4970480.1"/>
    <property type="molecule type" value="Genomic_DNA"/>
</dbReference>
<evidence type="ECO:0000256" key="1">
    <source>
        <dbReference type="ARBA" id="ARBA00004123"/>
    </source>
</evidence>
<dbReference type="Gene3D" id="1.10.10.60">
    <property type="entry name" value="Homeodomain-like"/>
    <property type="match status" value="1"/>
</dbReference>
<accession>A0A9Q0QSK2</accession>
<evidence type="ECO:0000259" key="5">
    <source>
        <dbReference type="PROSITE" id="PS50071"/>
    </source>
</evidence>
<feature type="compositionally biased region" description="Polar residues" evidence="4">
    <location>
        <begin position="490"/>
        <end position="506"/>
    </location>
</feature>
<comment type="caution">
    <text evidence="6">The sequence shown here is derived from an EMBL/GenBank/DDBJ whole genome shotgun (WGS) entry which is preliminary data.</text>
</comment>
<evidence type="ECO:0000256" key="4">
    <source>
        <dbReference type="SAM" id="MobiDB-lite"/>
    </source>
</evidence>
<keyword evidence="2 3" id="KW-0371">Homeobox</keyword>
<protein>
    <recommendedName>
        <fullName evidence="5">Homeobox domain-containing protein</fullName>
    </recommendedName>
</protein>
<keyword evidence="2 3" id="KW-0238">DNA-binding</keyword>
<evidence type="ECO:0000256" key="2">
    <source>
        <dbReference type="PROSITE-ProRule" id="PRU00108"/>
    </source>
</evidence>
<feature type="compositionally biased region" description="Polar residues" evidence="4">
    <location>
        <begin position="153"/>
        <end position="165"/>
    </location>
</feature>
<dbReference type="OrthoDB" id="6159439at2759"/>
<dbReference type="PANTHER" id="PTHR47713">
    <property type="entry name" value="HOMEODOMAIN-LIKE SUPERFAMILY PROTEIN"/>
    <property type="match status" value="1"/>
</dbReference>
<dbReference type="PANTHER" id="PTHR47713:SF2">
    <property type="entry name" value="HOMEODOMAIN-LIKE SUPERFAMILY PROTEIN"/>
    <property type="match status" value="1"/>
</dbReference>
<dbReference type="InterPro" id="IPR001356">
    <property type="entry name" value="HD"/>
</dbReference>
<keyword evidence="2 3" id="KW-0539">Nucleus</keyword>
<feature type="compositionally biased region" description="Basic and acidic residues" evidence="4">
    <location>
        <begin position="1"/>
        <end position="18"/>
    </location>
</feature>
<gene>
    <name evidence="6" type="ORF">NE237_003579</name>
</gene>
<dbReference type="CDD" id="cd00086">
    <property type="entry name" value="homeodomain"/>
    <property type="match status" value="1"/>
</dbReference>
<dbReference type="InterPro" id="IPR009057">
    <property type="entry name" value="Homeodomain-like_sf"/>
</dbReference>
<feature type="region of interest" description="Disordered" evidence="4">
    <location>
        <begin position="153"/>
        <end position="184"/>
    </location>
</feature>
<comment type="subcellular location">
    <subcellularLocation>
        <location evidence="1 2 3">Nucleus</location>
    </subcellularLocation>
</comment>
<keyword evidence="7" id="KW-1185">Reference proteome</keyword>
<name>A0A9Q0QSK2_9MAGN</name>
<dbReference type="SUPFAM" id="SSF46689">
    <property type="entry name" value="Homeodomain-like"/>
    <property type="match status" value="1"/>
</dbReference>